<accession>A0A0M8P2U4</accession>
<reference evidence="1 2" key="1">
    <citation type="submission" date="2015-08" db="EMBL/GenBank/DDBJ databases">
        <title>Genome sequencing of Penicillium nordicum.</title>
        <authorList>
            <person name="Nguyen H.D."/>
            <person name="Seifert K.A."/>
        </authorList>
    </citation>
    <scope>NUCLEOTIDE SEQUENCE [LARGE SCALE GENOMIC DNA]</scope>
    <source>
        <strain evidence="1 2">DAOMC 185683</strain>
    </source>
</reference>
<organism evidence="1 2">
    <name type="scientific">Penicillium nordicum</name>
    <dbReference type="NCBI Taxonomy" id="229535"/>
    <lineage>
        <taxon>Eukaryota</taxon>
        <taxon>Fungi</taxon>
        <taxon>Dikarya</taxon>
        <taxon>Ascomycota</taxon>
        <taxon>Pezizomycotina</taxon>
        <taxon>Eurotiomycetes</taxon>
        <taxon>Eurotiomycetidae</taxon>
        <taxon>Eurotiales</taxon>
        <taxon>Aspergillaceae</taxon>
        <taxon>Penicillium</taxon>
    </lineage>
</organism>
<dbReference type="Proteomes" id="UP000037696">
    <property type="component" value="Unassembled WGS sequence"/>
</dbReference>
<proteinExistence type="predicted"/>
<sequence>MRHATRTNELGLLEPEGDSQMVKWSNGNLQDTSRHSSTPYTGFIPALLEVNCKCDDILTFLSSPLVSFILSFITCIQPAGSQEYILLLQAGIVSPKKDIQRSPVLRVPCRGHVNAMGSFLSFFIVLRLPP</sequence>
<evidence type="ECO:0000313" key="2">
    <source>
        <dbReference type="Proteomes" id="UP000037696"/>
    </source>
</evidence>
<keyword evidence="2" id="KW-1185">Reference proteome</keyword>
<gene>
    <name evidence="1" type="ORF">ACN38_g9916</name>
</gene>
<name>A0A0M8P2U4_9EURO</name>
<comment type="caution">
    <text evidence="1">The sequence shown here is derived from an EMBL/GenBank/DDBJ whole genome shotgun (WGS) entry which is preliminary data.</text>
</comment>
<dbReference type="EMBL" id="LHQQ01000211">
    <property type="protein sequence ID" value="KOS39260.1"/>
    <property type="molecule type" value="Genomic_DNA"/>
</dbReference>
<evidence type="ECO:0000313" key="1">
    <source>
        <dbReference type="EMBL" id="KOS39260.1"/>
    </source>
</evidence>
<protein>
    <submittedName>
        <fullName evidence="1">Uncharacterized protein</fullName>
    </submittedName>
</protein>
<dbReference type="AlphaFoldDB" id="A0A0M8P2U4"/>